<organism evidence="1 2">
    <name type="scientific">Niallia hominis</name>
    <dbReference type="NCBI Taxonomy" id="3133173"/>
    <lineage>
        <taxon>Bacteria</taxon>
        <taxon>Bacillati</taxon>
        <taxon>Bacillota</taxon>
        <taxon>Bacilli</taxon>
        <taxon>Bacillales</taxon>
        <taxon>Bacillaceae</taxon>
        <taxon>Niallia</taxon>
    </lineage>
</organism>
<name>A0ABV1EZ49_9BACI</name>
<dbReference type="EMBL" id="JBBMFN010000026">
    <property type="protein sequence ID" value="MEQ2466379.1"/>
    <property type="molecule type" value="Genomic_DNA"/>
</dbReference>
<proteinExistence type="predicted"/>
<dbReference type="SUPFAM" id="SSF56300">
    <property type="entry name" value="Metallo-dependent phosphatases"/>
    <property type="match status" value="1"/>
</dbReference>
<protein>
    <recommendedName>
        <fullName evidence="3">PhoD-like phosphatase metallophosphatase domain-containing protein</fullName>
    </recommendedName>
</protein>
<keyword evidence="2" id="KW-1185">Reference proteome</keyword>
<accession>A0ABV1EZ49</accession>
<dbReference type="RefSeq" id="WP_349204895.1">
    <property type="nucleotide sequence ID" value="NZ_JBBMFN010000026.1"/>
</dbReference>
<evidence type="ECO:0008006" key="3">
    <source>
        <dbReference type="Google" id="ProtNLM"/>
    </source>
</evidence>
<dbReference type="InterPro" id="IPR038607">
    <property type="entry name" value="PhoD-like_sf"/>
</dbReference>
<dbReference type="PANTHER" id="PTHR37031:SF2">
    <property type="entry name" value="PHOD-LIKE PHOSPHATASE METALLOPHOSPHATASE DOMAIN-CONTAINING PROTEIN"/>
    <property type="match status" value="1"/>
</dbReference>
<evidence type="ECO:0000313" key="2">
    <source>
        <dbReference type="Proteomes" id="UP001465426"/>
    </source>
</evidence>
<gene>
    <name evidence="1" type="ORF">WMO63_11945</name>
</gene>
<evidence type="ECO:0000313" key="1">
    <source>
        <dbReference type="EMBL" id="MEQ2466379.1"/>
    </source>
</evidence>
<dbReference type="InterPro" id="IPR029052">
    <property type="entry name" value="Metallo-depent_PP-like"/>
</dbReference>
<comment type="caution">
    <text evidence="1">The sequence shown here is derived from an EMBL/GenBank/DDBJ whole genome shotgun (WGS) entry which is preliminary data.</text>
</comment>
<dbReference type="Gene3D" id="3.60.21.70">
    <property type="entry name" value="PhoD-like phosphatase"/>
    <property type="match status" value="1"/>
</dbReference>
<reference evidence="1 2" key="1">
    <citation type="submission" date="2024-03" db="EMBL/GenBank/DDBJ databases">
        <title>Human intestinal bacterial collection.</title>
        <authorList>
            <person name="Pauvert C."/>
            <person name="Hitch T.C.A."/>
            <person name="Clavel T."/>
        </authorList>
    </citation>
    <scope>NUCLEOTIDE SEQUENCE [LARGE SCALE GENOMIC DNA]</scope>
    <source>
        <strain evidence="1 2">CLA-SR-H024</strain>
    </source>
</reference>
<sequence length="686" mass="79621">MMNLPLILSGPMVRRVEETCAYLWIALSEKYRLNANLYAIQRNQETEEYDYQPIASKADTQIVRLGKHLYIYLIKIQPQSERFPTQTLIGYNMEFKKGIDTYDLSDFELLSPNNPASICYGTLHYPTFFIPETDERNILYGSCRKLHGIGEDALCLGDEKLQESYFHLEKRPSALFLTGDQIYADDVPAPIAPFLSLLGKQLIGKEEPWRELCKDLKNKALQTAINQINGRQEIINKYCQFTSRNAANHLLALGEYAAMYVMSWNPEIWELARRMEYLKGFDDYLKDNQIYLEGEKAKDKVNERKISTLKKEYTEQQKETEMFQQCLPNVRRLLANIPTYMIFDDHDVTDDWNITKEWQEKVASSPLGNHVIANALTAYWAFQGWGNDPAAFPESFIPKISNYTKKLKANTPAYEEWLHTLLSFHSWSYVAPTNPRILVLDTRTQRAYPAERTYIVGNMLKQRTNGPNLIRKKEWKHLSDLLFANGWQTQTPLVIISATPLYGVHLIESFLKNYVMPLTNILPSLQRSLDLEWWKFNGRGFSFFHQQIAEWNPSHCIILSGDAHMASSIQAEVYFQHEETRTIYQFTSSPIKNQSFDGVSGIALKSLLLLRHSRAKEEKKLSRYCGHDYVIHEKEATSAYLWKEIISHHVLPNGSMIDTKNNLGWLAFHKEGFTHRFLQKTKGRFL</sequence>
<dbReference type="PANTHER" id="PTHR37031">
    <property type="entry name" value="METALLOPHOSPHATASE BINDING DOMAIN PROTEIN"/>
    <property type="match status" value="1"/>
</dbReference>
<dbReference type="Proteomes" id="UP001465426">
    <property type="component" value="Unassembled WGS sequence"/>
</dbReference>